<sequence length="399" mass="45712">MNLSATVKDVVSITLNDSDLSQKDPGETLITPKREIPCSNGLKWWIQWYPGGFTKTHKGYLSLYLFVNKSVKSRYSFAVHGSSLKESGSHDFNNQLTGQGNPKFVSHEKLRNFSHQGKLKIICAVEFDIVMKVVQQPIRIFQCCDDAADFELIVELRRLPVHKNFLTLISPVFCAMLAHDTRESRKGETIIPDFSYDTVKAAIDFCYGRELENLPVNKCVGILRFADKYDIKDVTTQLEPYLARNLSTGNFCSVIRYAQDLSRDELLKECFFFFSNNEKYIKFMEEFVKFSPAFIILIIKSAFSFKNDYEVLRHAHKNGITIIVDQLEQSLLKSISYDTFCLAVSYAWDCSRENFKKACACFINHNKTDVLSSQSFFSLPSKTVYEVLKLNCDLCNAED</sequence>
<dbReference type="InterPro" id="IPR011333">
    <property type="entry name" value="SKP1/BTB/POZ_sf"/>
</dbReference>
<evidence type="ECO:0000313" key="2">
    <source>
        <dbReference type="Proteomes" id="UP000492821"/>
    </source>
</evidence>
<dbReference type="CDD" id="cd00121">
    <property type="entry name" value="MATH"/>
    <property type="match status" value="1"/>
</dbReference>
<accession>A0A7E5A0U3</accession>
<dbReference type="SMART" id="SM00225">
    <property type="entry name" value="BTB"/>
    <property type="match status" value="1"/>
</dbReference>
<proteinExistence type="predicted"/>
<dbReference type="SUPFAM" id="SSF49599">
    <property type="entry name" value="TRAF domain-like"/>
    <property type="match status" value="1"/>
</dbReference>
<dbReference type="GO" id="GO:0030163">
    <property type="term" value="P:protein catabolic process"/>
    <property type="evidence" value="ECO:0007669"/>
    <property type="project" value="UniProtKB-ARBA"/>
</dbReference>
<dbReference type="Gene3D" id="2.60.210.10">
    <property type="entry name" value="Apoptosis, Tumor Necrosis Factor Receptor Associated Protein 2, Chain A"/>
    <property type="match status" value="1"/>
</dbReference>
<evidence type="ECO:0000259" key="1">
    <source>
        <dbReference type="PROSITE" id="PS50097"/>
    </source>
</evidence>
<dbReference type="Gene3D" id="3.30.710.10">
    <property type="entry name" value="Potassium Channel Kv1.1, Chain A"/>
    <property type="match status" value="1"/>
</dbReference>
<dbReference type="InterPro" id="IPR000210">
    <property type="entry name" value="BTB/POZ_dom"/>
</dbReference>
<organism evidence="2 3">
    <name type="scientific">Panagrellus redivivus</name>
    <name type="common">Microworm</name>
    <dbReference type="NCBI Taxonomy" id="6233"/>
    <lineage>
        <taxon>Eukaryota</taxon>
        <taxon>Metazoa</taxon>
        <taxon>Ecdysozoa</taxon>
        <taxon>Nematoda</taxon>
        <taxon>Chromadorea</taxon>
        <taxon>Rhabditida</taxon>
        <taxon>Tylenchina</taxon>
        <taxon>Panagrolaimomorpha</taxon>
        <taxon>Panagrolaimoidea</taxon>
        <taxon>Panagrolaimidae</taxon>
        <taxon>Panagrellus</taxon>
    </lineage>
</organism>
<reference evidence="2" key="1">
    <citation type="journal article" date="2013" name="Genetics">
        <title>The draft genome and transcriptome of Panagrellus redivivus are shaped by the harsh demands of a free-living lifestyle.</title>
        <authorList>
            <person name="Srinivasan J."/>
            <person name="Dillman A.R."/>
            <person name="Macchietto M.G."/>
            <person name="Heikkinen L."/>
            <person name="Lakso M."/>
            <person name="Fracchia K.M."/>
            <person name="Antoshechkin I."/>
            <person name="Mortazavi A."/>
            <person name="Wong G."/>
            <person name="Sternberg P.W."/>
        </authorList>
    </citation>
    <scope>NUCLEOTIDE SEQUENCE [LARGE SCALE GENOMIC DNA]</scope>
    <source>
        <strain evidence="2">MT8872</strain>
    </source>
</reference>
<dbReference type="InterPro" id="IPR008974">
    <property type="entry name" value="TRAF-like"/>
</dbReference>
<dbReference type="WBParaSite" id="Pan_g6924.t1">
    <property type="protein sequence ID" value="Pan_g6924.t1"/>
    <property type="gene ID" value="Pan_g6924"/>
</dbReference>
<dbReference type="CDD" id="cd18186">
    <property type="entry name" value="BTB_POZ_ZBTB_KLHL-like"/>
    <property type="match status" value="1"/>
</dbReference>
<name>A0A7E5A0U3_PANRE</name>
<dbReference type="Proteomes" id="UP000492821">
    <property type="component" value="Unassembled WGS sequence"/>
</dbReference>
<protein>
    <submittedName>
        <fullName evidence="3">BTB domain-containing protein</fullName>
    </submittedName>
</protein>
<dbReference type="Pfam" id="PF00651">
    <property type="entry name" value="BTB"/>
    <property type="match status" value="1"/>
</dbReference>
<dbReference type="PANTHER" id="PTHR24413">
    <property type="entry name" value="SPECKLE-TYPE POZ PROTEIN"/>
    <property type="match status" value="1"/>
</dbReference>
<dbReference type="CDD" id="cd14733">
    <property type="entry name" value="BACK"/>
    <property type="match status" value="1"/>
</dbReference>
<dbReference type="PROSITE" id="PS50097">
    <property type="entry name" value="BTB"/>
    <property type="match status" value="1"/>
</dbReference>
<dbReference type="SUPFAM" id="SSF54695">
    <property type="entry name" value="POZ domain"/>
    <property type="match status" value="1"/>
</dbReference>
<keyword evidence="2" id="KW-1185">Reference proteome</keyword>
<evidence type="ECO:0000313" key="3">
    <source>
        <dbReference type="WBParaSite" id="Pan_g6924.t1"/>
    </source>
</evidence>
<reference evidence="3" key="2">
    <citation type="submission" date="2020-10" db="UniProtKB">
        <authorList>
            <consortium name="WormBaseParasite"/>
        </authorList>
    </citation>
    <scope>IDENTIFICATION</scope>
</reference>
<feature type="domain" description="BTB" evidence="1">
    <location>
        <begin position="148"/>
        <end position="215"/>
    </location>
</feature>
<dbReference type="InterPro" id="IPR002083">
    <property type="entry name" value="MATH/TRAF_dom"/>
</dbReference>
<dbReference type="AlphaFoldDB" id="A0A7E5A0U3"/>